<organism evidence="3 4">
    <name type="scientific">Paenibacillus radicis</name>
    <name type="common">ex Xue et al. 2023</name>
    <dbReference type="NCBI Taxonomy" id="2972489"/>
    <lineage>
        <taxon>Bacteria</taxon>
        <taxon>Bacillati</taxon>
        <taxon>Bacillota</taxon>
        <taxon>Bacilli</taxon>
        <taxon>Bacillales</taxon>
        <taxon>Paenibacillaceae</taxon>
        <taxon>Paenibacillus</taxon>
    </lineage>
</organism>
<dbReference type="Proteomes" id="UP001300012">
    <property type="component" value="Unassembled WGS sequence"/>
</dbReference>
<protein>
    <recommendedName>
        <fullName evidence="5">LysM domain-containing protein</fullName>
    </recommendedName>
</protein>
<feature type="compositionally biased region" description="Gly residues" evidence="1">
    <location>
        <begin position="151"/>
        <end position="181"/>
    </location>
</feature>
<dbReference type="EMBL" id="JANQBD010000045">
    <property type="protein sequence ID" value="MCR8636524.1"/>
    <property type="molecule type" value="Genomic_DNA"/>
</dbReference>
<sequence>MKPFEKKILTGAIAASLLLGGAGLLSQANAENATTGSTDSKIGTKAAAKGERGVHQAPGFRGGNILDETATLLSLDKNAVFDALKEGKSLLQLAEANGLTKEVYLQKLTDAEKTAIAAAVTAGKITQAQADKETAALAERLQKDIERAGFGKPGEGPKGGFPGGPGGPGRPGGPGKDGGFHGSNILKETATLLGVEQSVVNDALKAGKTLSQFAQEKGVSEPDYLQKLTDAQNKAIADAVTAGKLTQEQADKVKTGMADRLKKEVTSTKPMGDGKAGFGGKPGFGMGGFGNAEALAKSLGLTEQELQTGLKAGKSLVEIAQEKGITEDQLITKIKDGLTEHIKQFVEQKRQPRNETTK</sequence>
<gene>
    <name evidence="3" type="ORF">NV381_35645</name>
</gene>
<keyword evidence="2" id="KW-0732">Signal</keyword>
<feature type="signal peptide" evidence="2">
    <location>
        <begin position="1"/>
        <end position="30"/>
    </location>
</feature>
<comment type="caution">
    <text evidence="3">The sequence shown here is derived from an EMBL/GenBank/DDBJ whole genome shotgun (WGS) entry which is preliminary data.</text>
</comment>
<accession>A0ABT1YUQ1</accession>
<reference evidence="3 4" key="1">
    <citation type="submission" date="2022-08" db="EMBL/GenBank/DDBJ databases">
        <title>Paenibacillus endoradicis sp. nov., Paenibacillus radicibacter sp. nov and Paenibacillus pararadicis sp. nov., three cold-adapted plant growth-promoting bacteria isolated from root of Larix gmelinii in Great Khingan.</title>
        <authorList>
            <person name="Xue H."/>
        </authorList>
    </citation>
    <scope>NUCLEOTIDE SEQUENCE [LARGE SCALE GENOMIC DNA]</scope>
    <source>
        <strain evidence="3 4">N5-1-1-5</strain>
    </source>
</reference>
<name>A0ABT1YUQ1_9BACL</name>
<evidence type="ECO:0000256" key="1">
    <source>
        <dbReference type="SAM" id="MobiDB-lite"/>
    </source>
</evidence>
<evidence type="ECO:0008006" key="5">
    <source>
        <dbReference type="Google" id="ProtNLM"/>
    </source>
</evidence>
<dbReference type="RefSeq" id="WP_258218023.1">
    <property type="nucleotide sequence ID" value="NZ_JANQBD010000045.1"/>
</dbReference>
<feature type="chain" id="PRO_5046034983" description="LysM domain-containing protein" evidence="2">
    <location>
        <begin position="31"/>
        <end position="358"/>
    </location>
</feature>
<evidence type="ECO:0000256" key="2">
    <source>
        <dbReference type="SAM" id="SignalP"/>
    </source>
</evidence>
<feature type="region of interest" description="Disordered" evidence="1">
    <location>
        <begin position="147"/>
        <end position="183"/>
    </location>
</feature>
<keyword evidence="4" id="KW-1185">Reference proteome</keyword>
<evidence type="ECO:0000313" key="3">
    <source>
        <dbReference type="EMBL" id="MCR8636524.1"/>
    </source>
</evidence>
<proteinExistence type="predicted"/>
<evidence type="ECO:0000313" key="4">
    <source>
        <dbReference type="Proteomes" id="UP001300012"/>
    </source>
</evidence>